<name>A0A9Q9IFR2_9ACTN</name>
<reference evidence="2" key="1">
    <citation type="submission" date="2021-04" db="EMBL/GenBank/DDBJ databases">
        <title>Dactylosporangium aurantiacum NRRL B-8018 full assembly.</title>
        <authorList>
            <person name="Hartkoorn R.C."/>
            <person name="Beaudoing E."/>
            <person name="Hot D."/>
        </authorList>
    </citation>
    <scope>NUCLEOTIDE SEQUENCE</scope>
    <source>
        <strain evidence="2">NRRL B-8018</strain>
    </source>
</reference>
<dbReference type="AlphaFoldDB" id="A0A9Q9IFR2"/>
<sequence>MSSRPVLMTTGFNNACNRGIRGILPVGDGYLFFGINQGWRYSTEPSRRPAHRRPRPDHRADPRAARAPNRPVGLLTTLASALPARLQV</sequence>
<evidence type="ECO:0000313" key="2">
    <source>
        <dbReference type="EMBL" id="UWZ51735.1"/>
    </source>
</evidence>
<evidence type="ECO:0000256" key="1">
    <source>
        <dbReference type="SAM" id="MobiDB-lite"/>
    </source>
</evidence>
<keyword evidence="3" id="KW-1185">Reference proteome</keyword>
<protein>
    <submittedName>
        <fullName evidence="2">Uncharacterized protein</fullName>
    </submittedName>
</protein>
<dbReference type="KEGG" id="daur:Daura_34070"/>
<dbReference type="Proteomes" id="UP001058003">
    <property type="component" value="Chromosome"/>
</dbReference>
<dbReference type="EMBL" id="CP073767">
    <property type="protein sequence ID" value="UWZ51735.1"/>
    <property type="molecule type" value="Genomic_DNA"/>
</dbReference>
<gene>
    <name evidence="2" type="ORF">Daura_34070</name>
</gene>
<evidence type="ECO:0000313" key="3">
    <source>
        <dbReference type="Proteomes" id="UP001058003"/>
    </source>
</evidence>
<feature type="region of interest" description="Disordered" evidence="1">
    <location>
        <begin position="42"/>
        <end position="71"/>
    </location>
</feature>
<dbReference type="RefSeq" id="WP_156089472.1">
    <property type="nucleotide sequence ID" value="NZ_CP073767.1"/>
</dbReference>
<proteinExistence type="predicted"/>
<organism evidence="2 3">
    <name type="scientific">Dactylosporangium aurantiacum</name>
    <dbReference type="NCBI Taxonomy" id="35754"/>
    <lineage>
        <taxon>Bacteria</taxon>
        <taxon>Bacillati</taxon>
        <taxon>Actinomycetota</taxon>
        <taxon>Actinomycetes</taxon>
        <taxon>Micromonosporales</taxon>
        <taxon>Micromonosporaceae</taxon>
        <taxon>Dactylosporangium</taxon>
    </lineage>
</organism>
<accession>A0A9Q9IFR2</accession>